<proteinExistence type="inferred from homology"/>
<evidence type="ECO:0000256" key="4">
    <source>
        <dbReference type="ARBA" id="ARBA00023008"/>
    </source>
</evidence>
<keyword evidence="11" id="KW-1185">Reference proteome</keyword>
<dbReference type="PRINTS" id="PR00092">
    <property type="entry name" value="TYROSINASE"/>
</dbReference>
<evidence type="ECO:0000313" key="10">
    <source>
        <dbReference type="EMBL" id="KAE8152076.1"/>
    </source>
</evidence>
<name>A0A5N6U0C4_ASPAV</name>
<dbReference type="PROSITE" id="PS00497">
    <property type="entry name" value="TYROSINASE_1"/>
    <property type="match status" value="1"/>
</dbReference>
<evidence type="ECO:0000259" key="9">
    <source>
        <dbReference type="PROSITE" id="PS00498"/>
    </source>
</evidence>
<dbReference type="PANTHER" id="PTHR11474">
    <property type="entry name" value="TYROSINASE FAMILY MEMBER"/>
    <property type="match status" value="1"/>
</dbReference>
<comment type="catalytic activity">
    <reaction evidence="6">
        <text>2 L-dopa + O2 = 2 L-dopaquinone + 2 H2O</text>
        <dbReference type="Rhea" id="RHEA:34287"/>
        <dbReference type="ChEBI" id="CHEBI:15377"/>
        <dbReference type="ChEBI" id="CHEBI:15379"/>
        <dbReference type="ChEBI" id="CHEBI:57504"/>
        <dbReference type="ChEBI" id="CHEBI:57924"/>
        <dbReference type="EC" id="1.14.18.1"/>
    </reaction>
</comment>
<gene>
    <name evidence="10" type="ORF">BDV25DRAFT_151700</name>
</gene>
<dbReference type="GO" id="GO:0004503">
    <property type="term" value="F:tyrosinase activity"/>
    <property type="evidence" value="ECO:0007669"/>
    <property type="project" value="UniProtKB-EC"/>
</dbReference>
<dbReference type="Gene3D" id="1.10.1280.10">
    <property type="entry name" value="Di-copper center containing domain from catechol oxidase"/>
    <property type="match status" value="1"/>
</dbReference>
<evidence type="ECO:0000256" key="5">
    <source>
        <dbReference type="ARBA" id="ARBA00023101"/>
    </source>
</evidence>
<dbReference type="Proteomes" id="UP000325780">
    <property type="component" value="Unassembled WGS sequence"/>
</dbReference>
<dbReference type="InterPro" id="IPR002227">
    <property type="entry name" value="Tyrosinase_Cu-bd"/>
</dbReference>
<dbReference type="EC" id="1.14.18.1" evidence="2"/>
<dbReference type="PROSITE" id="PS00498">
    <property type="entry name" value="TYROSINASE_2"/>
    <property type="match status" value="1"/>
</dbReference>
<evidence type="ECO:0000256" key="7">
    <source>
        <dbReference type="ARBA" id="ARBA00048881"/>
    </source>
</evidence>
<dbReference type="OrthoDB" id="1658288at2759"/>
<feature type="domain" description="Tyrosinase copper-binding" evidence="9">
    <location>
        <begin position="321"/>
        <end position="332"/>
    </location>
</feature>
<dbReference type="InterPro" id="IPR050316">
    <property type="entry name" value="Tyrosinase/Hemocyanin"/>
</dbReference>
<evidence type="ECO:0000256" key="6">
    <source>
        <dbReference type="ARBA" id="ARBA00048233"/>
    </source>
</evidence>
<dbReference type="GO" id="GO:0042438">
    <property type="term" value="P:melanin biosynthetic process"/>
    <property type="evidence" value="ECO:0007669"/>
    <property type="project" value="UniProtKB-KW"/>
</dbReference>
<dbReference type="GO" id="GO:0046872">
    <property type="term" value="F:metal ion binding"/>
    <property type="evidence" value="ECO:0007669"/>
    <property type="project" value="UniProtKB-KW"/>
</dbReference>
<organism evidence="10 11">
    <name type="scientific">Aspergillus avenaceus</name>
    <dbReference type="NCBI Taxonomy" id="36643"/>
    <lineage>
        <taxon>Eukaryota</taxon>
        <taxon>Fungi</taxon>
        <taxon>Dikarya</taxon>
        <taxon>Ascomycota</taxon>
        <taxon>Pezizomycotina</taxon>
        <taxon>Eurotiomycetes</taxon>
        <taxon>Eurotiomycetidae</taxon>
        <taxon>Eurotiales</taxon>
        <taxon>Aspergillaceae</taxon>
        <taxon>Aspergillus</taxon>
        <taxon>Aspergillus subgen. Circumdati</taxon>
    </lineage>
</organism>
<evidence type="ECO:0000313" key="11">
    <source>
        <dbReference type="Proteomes" id="UP000325780"/>
    </source>
</evidence>
<keyword evidence="4" id="KW-0186">Copper</keyword>
<evidence type="ECO:0000256" key="3">
    <source>
        <dbReference type="ARBA" id="ARBA00022723"/>
    </source>
</evidence>
<keyword evidence="3" id="KW-0479">Metal-binding</keyword>
<dbReference type="InterPro" id="IPR008922">
    <property type="entry name" value="Di-copper_centre_dom_sf"/>
</dbReference>
<evidence type="ECO:0000259" key="8">
    <source>
        <dbReference type="PROSITE" id="PS00497"/>
    </source>
</evidence>
<dbReference type="SUPFAM" id="SSF48056">
    <property type="entry name" value="Di-copper centre-containing domain"/>
    <property type="match status" value="1"/>
</dbReference>
<feature type="domain" description="Tyrosinase copper-binding" evidence="8">
    <location>
        <begin position="75"/>
        <end position="92"/>
    </location>
</feature>
<dbReference type="AlphaFoldDB" id="A0A5N6U0C4"/>
<comment type="similarity">
    <text evidence="1">Belongs to the tyrosinase family.</text>
</comment>
<evidence type="ECO:0000256" key="1">
    <source>
        <dbReference type="ARBA" id="ARBA00009928"/>
    </source>
</evidence>
<comment type="catalytic activity">
    <reaction evidence="7">
        <text>L-tyrosine + O2 = L-dopaquinone + H2O</text>
        <dbReference type="Rhea" id="RHEA:18117"/>
        <dbReference type="ChEBI" id="CHEBI:15377"/>
        <dbReference type="ChEBI" id="CHEBI:15379"/>
        <dbReference type="ChEBI" id="CHEBI:57924"/>
        <dbReference type="ChEBI" id="CHEBI:58315"/>
        <dbReference type="EC" id="1.14.18.1"/>
    </reaction>
</comment>
<dbReference type="Pfam" id="PF00264">
    <property type="entry name" value="Tyrosinase"/>
    <property type="match status" value="1"/>
</dbReference>
<sequence length="560" mass="62954">MVYERRSLQELQALYDAGDHLPLDKLVKALRHIQSLPADDEDSFHKIGGYHGEPFRYNTAPPDRTGDWWGGYCFHSCVLFPTWHRAYMLRLENSLRKVEGCEDVTLPFWDECFGMNEKSPQLPVIPSILTSPMYTIETETFDNPLYSFKLKACLIDKTVGNENRYTKKAGYETVRYPLSGLVGTDEDARSTEIHNSRYTDATTRATILNGNVANWLSTGPIIPDDGHGTKPPSDTTSVYKRYAHCLTAPSYTIFSNTTSQQKVMINKAQNENEASWLMSLESPHNAIHLAVGGFYQQGAMNADPIIGANGDMGDNETAGFDPIFFLHHCFIDYVFWQWQVQHDAKDTLIIDEKDEGAKVPKGGILNLPEGTSLTMDTPLPPFLKPGYTTPGTNNENCYTSRDMVNIEKLGYKYGKGSLDPALAAPSPYLPNPIKQMVKVSNIKRAKYKGSFVIRTYAKNPDSESHPWIEIGREPVLSRWNVNNCANCQNHLDAMSVIALDDVLINHLLGPDWASQGRSVKEIQYLVEIHSHDKGKRLFTPTPGMDDDQPTLEHLIDNETL</sequence>
<reference evidence="10 11" key="1">
    <citation type="submission" date="2019-04" db="EMBL/GenBank/DDBJ databases">
        <title>Friends and foes A comparative genomics study of 23 Aspergillus species from section Flavi.</title>
        <authorList>
            <consortium name="DOE Joint Genome Institute"/>
            <person name="Kjaerbolling I."/>
            <person name="Vesth T."/>
            <person name="Frisvad J.C."/>
            <person name="Nybo J.L."/>
            <person name="Theobald S."/>
            <person name="Kildgaard S."/>
            <person name="Isbrandt T."/>
            <person name="Kuo A."/>
            <person name="Sato A."/>
            <person name="Lyhne E.K."/>
            <person name="Kogle M.E."/>
            <person name="Wiebenga A."/>
            <person name="Kun R.S."/>
            <person name="Lubbers R.J."/>
            <person name="Makela M.R."/>
            <person name="Barry K."/>
            <person name="Chovatia M."/>
            <person name="Clum A."/>
            <person name="Daum C."/>
            <person name="Haridas S."/>
            <person name="He G."/>
            <person name="LaButti K."/>
            <person name="Lipzen A."/>
            <person name="Mondo S."/>
            <person name="Riley R."/>
            <person name="Salamov A."/>
            <person name="Simmons B.A."/>
            <person name="Magnuson J.K."/>
            <person name="Henrissat B."/>
            <person name="Mortensen U.H."/>
            <person name="Larsen T.O."/>
            <person name="Devries R.P."/>
            <person name="Grigoriev I.V."/>
            <person name="Machida M."/>
            <person name="Baker S.E."/>
            <person name="Andersen M.R."/>
        </authorList>
    </citation>
    <scope>NUCLEOTIDE SEQUENCE [LARGE SCALE GENOMIC DNA]</scope>
    <source>
        <strain evidence="10 11">IBT 18842</strain>
    </source>
</reference>
<dbReference type="EMBL" id="ML742059">
    <property type="protein sequence ID" value="KAE8152076.1"/>
    <property type="molecule type" value="Genomic_DNA"/>
</dbReference>
<keyword evidence="5" id="KW-0470">Melanin biosynthesis</keyword>
<evidence type="ECO:0000256" key="2">
    <source>
        <dbReference type="ARBA" id="ARBA00011906"/>
    </source>
</evidence>
<protein>
    <recommendedName>
        <fullName evidence="2">tyrosinase</fullName>
        <ecNumber evidence="2">1.14.18.1</ecNumber>
    </recommendedName>
</protein>
<accession>A0A5N6U0C4</accession>
<dbReference type="PANTHER" id="PTHR11474:SF76">
    <property type="entry name" value="SHKT DOMAIN-CONTAINING PROTEIN"/>
    <property type="match status" value="1"/>
</dbReference>